<accession>A0A4R4ZQ04</accession>
<feature type="region of interest" description="Disordered" evidence="1">
    <location>
        <begin position="42"/>
        <end position="62"/>
    </location>
</feature>
<evidence type="ECO:0000313" key="2">
    <source>
        <dbReference type="EMBL" id="TDD60246.1"/>
    </source>
</evidence>
<name>A0A4R4ZQ04_9ACTN</name>
<dbReference type="OrthoDB" id="3534386at2"/>
<dbReference type="PANTHER" id="PTHR36221">
    <property type="entry name" value="DUF742 DOMAIN-CONTAINING PROTEIN"/>
    <property type="match status" value="1"/>
</dbReference>
<keyword evidence="3" id="KW-1185">Reference proteome</keyword>
<dbReference type="AlphaFoldDB" id="A0A4R4ZQ04"/>
<protein>
    <submittedName>
        <fullName evidence="2">DUF742 domain-containing protein</fullName>
    </submittedName>
</protein>
<comment type="caution">
    <text evidence="2">The sequence shown here is derived from an EMBL/GenBank/DDBJ whole genome shotgun (WGS) entry which is preliminary data.</text>
</comment>
<dbReference type="Proteomes" id="UP000295578">
    <property type="component" value="Unassembled WGS sequence"/>
</dbReference>
<sequence length="136" mass="14384">MTGGDEPEGEVDQVVPVYVITEGRAAPTRNTLQPETLLLAATPGADGHHDGGRSSLRGPARALPVTATREQVALLRLCRVQLSVAEVAAHLRLPVSAVTVVAADLIDDGHLAFRAPASRTDRDILKEVLDGLRNLV</sequence>
<proteinExistence type="predicted"/>
<evidence type="ECO:0000256" key="1">
    <source>
        <dbReference type="SAM" id="MobiDB-lite"/>
    </source>
</evidence>
<dbReference type="PANTHER" id="PTHR36221:SF1">
    <property type="entry name" value="DUF742 DOMAIN-CONTAINING PROTEIN"/>
    <property type="match status" value="1"/>
</dbReference>
<organism evidence="2 3">
    <name type="scientific">Actinomadura darangshiensis</name>
    <dbReference type="NCBI Taxonomy" id="705336"/>
    <lineage>
        <taxon>Bacteria</taxon>
        <taxon>Bacillati</taxon>
        <taxon>Actinomycetota</taxon>
        <taxon>Actinomycetes</taxon>
        <taxon>Streptosporangiales</taxon>
        <taxon>Thermomonosporaceae</taxon>
        <taxon>Actinomadura</taxon>
    </lineage>
</organism>
<reference evidence="2 3" key="1">
    <citation type="submission" date="2019-03" db="EMBL/GenBank/DDBJ databases">
        <title>Draft genome sequences of novel Actinobacteria.</title>
        <authorList>
            <person name="Sahin N."/>
            <person name="Ay H."/>
            <person name="Saygin H."/>
        </authorList>
    </citation>
    <scope>NUCLEOTIDE SEQUENCE [LARGE SCALE GENOMIC DNA]</scope>
    <source>
        <strain evidence="2 3">DSM 45941</strain>
    </source>
</reference>
<gene>
    <name evidence="2" type="ORF">E1293_45850</name>
</gene>
<dbReference type="Pfam" id="PF05331">
    <property type="entry name" value="DUF742"/>
    <property type="match status" value="1"/>
</dbReference>
<evidence type="ECO:0000313" key="3">
    <source>
        <dbReference type="Proteomes" id="UP000295578"/>
    </source>
</evidence>
<dbReference type="EMBL" id="SMKY01000526">
    <property type="protein sequence ID" value="TDD60246.1"/>
    <property type="molecule type" value="Genomic_DNA"/>
</dbReference>
<dbReference type="InterPro" id="IPR007995">
    <property type="entry name" value="DUF742"/>
</dbReference>